<keyword evidence="3" id="KW-1185">Reference proteome</keyword>
<proteinExistence type="predicted"/>
<gene>
    <name evidence="2" type="ORF">Verru16b_00090</name>
</gene>
<feature type="repeat" description="TPR" evidence="1">
    <location>
        <begin position="406"/>
        <end position="439"/>
    </location>
</feature>
<evidence type="ECO:0000313" key="3">
    <source>
        <dbReference type="Proteomes" id="UP000095228"/>
    </source>
</evidence>
<evidence type="ECO:0000256" key="1">
    <source>
        <dbReference type="PROSITE-ProRule" id="PRU00339"/>
    </source>
</evidence>
<dbReference type="OrthoDB" id="220004at2"/>
<dbReference type="Gene3D" id="1.25.40.10">
    <property type="entry name" value="Tetratricopeptide repeat domain"/>
    <property type="match status" value="3"/>
</dbReference>
<evidence type="ECO:0000313" key="2">
    <source>
        <dbReference type="EMBL" id="AOS43052.1"/>
    </source>
</evidence>
<dbReference type="STRING" id="1838286.Verru16b_00090"/>
<protein>
    <submittedName>
        <fullName evidence="2">Tetratricopeptide repeat protein</fullName>
    </submittedName>
</protein>
<accession>A0A1I7PHH1</accession>
<dbReference type="SMART" id="SM00028">
    <property type="entry name" value="TPR"/>
    <property type="match status" value="8"/>
</dbReference>
<dbReference type="EMBL" id="CP016094">
    <property type="protein sequence ID" value="AOS43052.1"/>
    <property type="molecule type" value="Genomic_DNA"/>
</dbReference>
<dbReference type="Proteomes" id="UP000095228">
    <property type="component" value="Chromosome"/>
</dbReference>
<dbReference type="Pfam" id="PF14559">
    <property type="entry name" value="TPR_19"/>
    <property type="match status" value="2"/>
</dbReference>
<dbReference type="KEGG" id="obg:Verru16b_00090"/>
<dbReference type="RefSeq" id="WP_069960446.1">
    <property type="nucleotide sequence ID" value="NZ_CP016094.1"/>
</dbReference>
<sequence>MAKKVNRPGPAGGAKPAATLRWLPGALLAALLLGGGMAYWGSRSAGAAAWVDRPALPDLAGRPDELGRLLREAQARVEADGGTAASVAALGRIYHANSFLAEAGRCWTFLRTLEPAEARWAYYLADLARMRADEVALLAGLEETVRLAPDYAPAWLELAELEFKAGRLDRAEQAYRTRARLVPGDPYAGLGLARVALQQDRRAEGKRLIEETIRLAPDFPSSRNFYAEILAQEGDAAGAADQRWLGTVAGRFRAAADPWKDELRPGCCDVDQLVVWGAIDLQTKFGDRGRAYFERAVQIDPQNPQGFENLGMFLLEAGEPARAAAVLEQGSALPRATELLFSYLGDAYLALRQPEKALATAERGLGRMPDSGRFHNLRGLALAASERSDEALAAYREAMARAPGSAEPVANQGLLLLRLGRRDEGVASLKQALELQPGLAKAATMLAYLALEAGNLPAAATYVLPYYRQFPGLANARSLMARYHLLTALEAARRGDPAGVEQACRAGLAAVPESPELNGFLGVHLLQLGRLDEALPALEKSYQLQATDPRVALALGEAYARINRTSDARRILEAVAAEARRRNDAAVGGRVQAMLDRLP</sequence>
<organism evidence="2 3">
    <name type="scientific">Lacunisphaera limnophila</name>
    <dbReference type="NCBI Taxonomy" id="1838286"/>
    <lineage>
        <taxon>Bacteria</taxon>
        <taxon>Pseudomonadati</taxon>
        <taxon>Verrucomicrobiota</taxon>
        <taxon>Opitutia</taxon>
        <taxon>Opitutales</taxon>
        <taxon>Opitutaceae</taxon>
        <taxon>Lacunisphaera</taxon>
    </lineage>
</organism>
<dbReference type="Pfam" id="PF13432">
    <property type="entry name" value="TPR_16"/>
    <property type="match status" value="4"/>
</dbReference>
<dbReference type="AlphaFoldDB" id="A0A1I7PHH1"/>
<dbReference type="InterPro" id="IPR011990">
    <property type="entry name" value="TPR-like_helical_dom_sf"/>
</dbReference>
<name>A0A1I7PHH1_9BACT</name>
<reference evidence="2 3" key="1">
    <citation type="submission" date="2016-06" db="EMBL/GenBank/DDBJ databases">
        <title>Three novel species with peptidoglycan cell walls form the new genus Lacunisphaera gen. nov. in the family Opitutaceae of the verrucomicrobial subdivision 4.</title>
        <authorList>
            <person name="Rast P."/>
            <person name="Gloeckner I."/>
            <person name="Jogler M."/>
            <person name="Boedeker C."/>
            <person name="Jeske O."/>
            <person name="Wiegand S."/>
            <person name="Reinhardt R."/>
            <person name="Schumann P."/>
            <person name="Rohde M."/>
            <person name="Spring S."/>
            <person name="Gloeckner F.O."/>
            <person name="Jogler C."/>
        </authorList>
    </citation>
    <scope>NUCLEOTIDE SEQUENCE [LARGE SCALE GENOMIC DNA]</scope>
    <source>
        <strain evidence="2 3">IG16b</strain>
    </source>
</reference>
<dbReference type="InterPro" id="IPR019734">
    <property type="entry name" value="TPR_rpt"/>
</dbReference>
<dbReference type="PANTHER" id="PTHR12558:SF13">
    <property type="entry name" value="CELL DIVISION CYCLE PROTEIN 27 HOMOLOG"/>
    <property type="match status" value="1"/>
</dbReference>
<keyword evidence="1" id="KW-0802">TPR repeat</keyword>
<dbReference type="SUPFAM" id="SSF48452">
    <property type="entry name" value="TPR-like"/>
    <property type="match status" value="3"/>
</dbReference>
<feature type="repeat" description="TPR" evidence="1">
    <location>
        <begin position="152"/>
        <end position="185"/>
    </location>
</feature>
<dbReference type="PROSITE" id="PS50005">
    <property type="entry name" value="TPR"/>
    <property type="match status" value="2"/>
</dbReference>
<dbReference type="PANTHER" id="PTHR12558">
    <property type="entry name" value="CELL DIVISION CYCLE 16,23,27"/>
    <property type="match status" value="1"/>
</dbReference>